<gene>
    <name evidence="2" type="ORF">D9Q98_010609</name>
</gene>
<dbReference type="PANTHER" id="PTHR45752:SF21">
    <property type="entry name" value="LEUCINE-RICH REPEAT-CONTAINING PROTEIN 63"/>
    <property type="match status" value="1"/>
</dbReference>
<dbReference type="EMBL" id="SIDB01000006">
    <property type="protein sequence ID" value="KAI3431857.1"/>
    <property type="molecule type" value="Genomic_DNA"/>
</dbReference>
<dbReference type="SUPFAM" id="SSF52058">
    <property type="entry name" value="L domain-like"/>
    <property type="match status" value="1"/>
</dbReference>
<comment type="subcellular location">
    <subcellularLocation>
        <location evidence="1">Cytoplasm</location>
        <location evidence="1">Cytoskeleton</location>
        <location evidence="1">Cilium axoneme</location>
    </subcellularLocation>
</comment>
<comment type="caution">
    <text evidence="2">The sequence shown here is derived from an EMBL/GenBank/DDBJ whole genome shotgun (WGS) entry which is preliminary data.</text>
</comment>
<dbReference type="GO" id="GO:0005930">
    <property type="term" value="C:axoneme"/>
    <property type="evidence" value="ECO:0007669"/>
    <property type="project" value="UniProtKB-SubCell"/>
</dbReference>
<dbReference type="OrthoDB" id="10556906at2759"/>
<evidence type="ECO:0000256" key="1">
    <source>
        <dbReference type="ARBA" id="ARBA00004430"/>
    </source>
</evidence>
<sequence>MEQLSDETVAAILGLLAPVDRHRLAPVCMQWDRVVRSMQHRLSFDFSQLSGSAIGSEGEAESREDTHAAVEALLAGTSLRAVVWLQVANLQRQAQDVALQQLAALLRHTLWISQLTALRCLTLVDPPGVPDRLGQLAALTHLSLCGPCDGEWRVPPCITALRDLRELRVWSACLEGEVGALGALPSLCQLDLHESHVPHLAWLQALTRLTYLKLNHLNNWTTPHSPEAWDAALRPLTRLVHLDLEANELQVLPPCVTQLAAVTALRLAFNCLRSLPPGPYLASLQRLDIACTPIKDLPVPAGSSRKQGCSACLSPPPPALRALCHLSLSSSDGLPPPADQRRLLRQLAGLPSLAVLDLGEHELDAYGAALQQQLSALQLNCYQLGCD</sequence>
<dbReference type="PANTHER" id="PTHR45752">
    <property type="entry name" value="LEUCINE-RICH REPEAT-CONTAINING"/>
    <property type="match status" value="1"/>
</dbReference>
<proteinExistence type="predicted"/>
<protein>
    <submittedName>
        <fullName evidence="2">Uncharacterized protein</fullName>
    </submittedName>
</protein>
<keyword evidence="3" id="KW-1185">Reference proteome</keyword>
<reference evidence="2" key="1">
    <citation type="journal article" date="2019" name="Plant J.">
        <title>Chlorella vulgaris genome assembly and annotation reveals the molecular basis for metabolic acclimation to high light conditions.</title>
        <authorList>
            <person name="Cecchin M."/>
            <person name="Marcolungo L."/>
            <person name="Rossato M."/>
            <person name="Girolomoni L."/>
            <person name="Cosentino E."/>
            <person name="Cuine S."/>
            <person name="Li-Beisson Y."/>
            <person name="Delledonne M."/>
            <person name="Ballottari M."/>
        </authorList>
    </citation>
    <scope>NUCLEOTIDE SEQUENCE</scope>
    <source>
        <strain evidence="2">211/11P</strain>
    </source>
</reference>
<name>A0A9D4TQT3_CHLVU</name>
<dbReference type="AlphaFoldDB" id="A0A9D4TQT3"/>
<dbReference type="InterPro" id="IPR032675">
    <property type="entry name" value="LRR_dom_sf"/>
</dbReference>
<dbReference type="Gene3D" id="3.80.10.10">
    <property type="entry name" value="Ribonuclease Inhibitor"/>
    <property type="match status" value="1"/>
</dbReference>
<reference evidence="2" key="2">
    <citation type="submission" date="2020-11" db="EMBL/GenBank/DDBJ databases">
        <authorList>
            <person name="Cecchin M."/>
            <person name="Marcolungo L."/>
            <person name="Rossato M."/>
            <person name="Girolomoni L."/>
            <person name="Cosentino E."/>
            <person name="Cuine S."/>
            <person name="Li-Beisson Y."/>
            <person name="Delledonne M."/>
            <person name="Ballottari M."/>
        </authorList>
    </citation>
    <scope>NUCLEOTIDE SEQUENCE</scope>
    <source>
        <strain evidence="2">211/11P</strain>
        <tissue evidence="2">Whole cell</tissue>
    </source>
</reference>
<organism evidence="2 3">
    <name type="scientific">Chlorella vulgaris</name>
    <name type="common">Green alga</name>
    <dbReference type="NCBI Taxonomy" id="3077"/>
    <lineage>
        <taxon>Eukaryota</taxon>
        <taxon>Viridiplantae</taxon>
        <taxon>Chlorophyta</taxon>
        <taxon>core chlorophytes</taxon>
        <taxon>Trebouxiophyceae</taxon>
        <taxon>Chlorellales</taxon>
        <taxon>Chlorellaceae</taxon>
        <taxon>Chlorella clade</taxon>
        <taxon>Chlorella</taxon>
    </lineage>
</organism>
<accession>A0A9D4TQT3</accession>
<dbReference type="InterPro" id="IPR050715">
    <property type="entry name" value="LRR-SigEffector_domain"/>
</dbReference>
<evidence type="ECO:0000313" key="3">
    <source>
        <dbReference type="Proteomes" id="UP001055712"/>
    </source>
</evidence>
<evidence type="ECO:0000313" key="2">
    <source>
        <dbReference type="EMBL" id="KAI3431857.1"/>
    </source>
</evidence>
<dbReference type="Proteomes" id="UP001055712">
    <property type="component" value="Unassembled WGS sequence"/>
</dbReference>